<name>A0A140KMH6_9BASI</name>
<dbReference type="PANTHER" id="PTHR21974">
    <property type="entry name" value="RE15880P"/>
    <property type="match status" value="1"/>
</dbReference>
<dbReference type="OrthoDB" id="2562743at2759"/>
<dbReference type="EMBL" id="LK056653">
    <property type="protein sequence ID" value="CDR87307.1"/>
    <property type="molecule type" value="Genomic_DNA"/>
</dbReference>
<evidence type="ECO:0000313" key="2">
    <source>
        <dbReference type="EMBL" id="CDR87307.1"/>
    </source>
</evidence>
<evidence type="ECO:0000256" key="1">
    <source>
        <dbReference type="SAM" id="MobiDB-lite"/>
    </source>
</evidence>
<dbReference type="AlphaFoldDB" id="A0A140KMH6"/>
<reference evidence="2" key="1">
    <citation type="submission" date="2014-06" db="EMBL/GenBank/DDBJ databases">
        <authorList>
            <person name="Ju J."/>
            <person name="Zhang J."/>
        </authorList>
    </citation>
    <scope>NUCLEOTIDE SEQUENCE</scope>
    <source>
        <strain evidence="2">SscI8</strain>
    </source>
</reference>
<protein>
    <submittedName>
        <fullName evidence="2">Uncharacterized protein</fullName>
    </submittedName>
</protein>
<proteinExistence type="predicted"/>
<accession>A0A140KMH6</accession>
<dbReference type="PANTHER" id="PTHR21974:SF2">
    <property type="entry name" value="RE15880P"/>
    <property type="match status" value="1"/>
</dbReference>
<sequence length="512" mass="56569">MIKAHRPGIPRLHSGGVNAMFDHVDQLINGDMPAADNDALPPPFAAAGPAAVATAAATLALANITSMNTADSVRSVPAYQPPLRQRIAGFYERHTQLTNTLEELGDVPAQLPANQHAIFSVTGKVKSQETRLKTLQAVTQEKRDLHTKMSSSFAKRLMNKRGKRSRLVVQAHDEAEKAAAQQAAHQAELDHNRSLLASKQQRKLELERDLVQYTEISNQLDKVDHTLFDGATPEFVHDDFAEWEVKVWLQVQVFMAAETSRERRARQMLKDATPFLASIIKDIQTSLQYDIDSGVASNTKYTKNLYSNTTAKPTVSGTQPLILKAKTGSGKFFTTIAKARGSQMLVQRPPEFRLIELYLMPGSKNPKAVDERGLHKSLETSYAQAKALDSYLKREIAASLERQKKLTAETANLHETLKSARQHLRDVRRSIFVAVVQEDGSHQTGASKPGVAAAQSGAEQQGFKLPLQDAANPMISAHLHENLRKESHARLRKLIALPDPESDDDNLYPVIA</sequence>
<feature type="region of interest" description="Disordered" evidence="1">
    <location>
        <begin position="439"/>
        <end position="459"/>
    </location>
</feature>
<gene>
    <name evidence="2" type="ORF">SPSC_00433</name>
</gene>
<organism evidence="2">
    <name type="scientific">Sporisorium scitamineum</name>
    <dbReference type="NCBI Taxonomy" id="49012"/>
    <lineage>
        <taxon>Eukaryota</taxon>
        <taxon>Fungi</taxon>
        <taxon>Dikarya</taxon>
        <taxon>Basidiomycota</taxon>
        <taxon>Ustilaginomycotina</taxon>
        <taxon>Ustilaginomycetes</taxon>
        <taxon>Ustilaginales</taxon>
        <taxon>Ustilaginaceae</taxon>
        <taxon>Sporisorium</taxon>
    </lineage>
</organism>